<gene>
    <name evidence="6" type="ORF">RNJ44_05124</name>
</gene>
<evidence type="ECO:0000256" key="3">
    <source>
        <dbReference type="ARBA" id="ARBA00022777"/>
    </source>
</evidence>
<accession>A0ABR4NX11</accession>
<protein>
    <submittedName>
        <fullName evidence="6">Sphingoid long chain base kinase 4</fullName>
    </submittedName>
</protein>
<feature type="domain" description="DAGKc" evidence="5">
    <location>
        <begin position="178"/>
        <end position="317"/>
    </location>
</feature>
<proteinExistence type="predicted"/>
<comment type="caution">
    <text evidence="6">The sequence shown here is derived from an EMBL/GenBank/DDBJ whole genome shotgun (WGS) entry which is preliminary data.</text>
</comment>
<dbReference type="Pfam" id="PF19279">
    <property type="entry name" value="YegS_C"/>
    <property type="match status" value="1"/>
</dbReference>
<dbReference type="InterPro" id="IPR017438">
    <property type="entry name" value="ATP-NAD_kinase_N"/>
</dbReference>
<evidence type="ECO:0000259" key="5">
    <source>
        <dbReference type="PROSITE" id="PS50146"/>
    </source>
</evidence>
<dbReference type="PANTHER" id="PTHR12358:SF31">
    <property type="entry name" value="ACYLGLYCEROL KINASE, MITOCHONDRIAL"/>
    <property type="match status" value="1"/>
</dbReference>
<name>A0ABR4NX11_9SACH</name>
<evidence type="ECO:0000256" key="4">
    <source>
        <dbReference type="ARBA" id="ARBA00022840"/>
    </source>
</evidence>
<dbReference type="SMART" id="SM00046">
    <property type="entry name" value="DAGKc"/>
    <property type="match status" value="1"/>
</dbReference>
<reference evidence="6 7" key="1">
    <citation type="submission" date="2024-05" db="EMBL/GenBank/DDBJ databases">
        <title>Long read based assembly of the Candida bracarensis genome reveals expanded adhesin content.</title>
        <authorList>
            <person name="Marcet-Houben M."/>
            <person name="Ksiezopolska E."/>
            <person name="Gabaldon T."/>
        </authorList>
    </citation>
    <scope>NUCLEOTIDE SEQUENCE [LARGE SCALE GENOMIC DNA]</scope>
    <source>
        <strain evidence="6 7">CBM6</strain>
    </source>
</reference>
<organism evidence="6 7">
    <name type="scientific">Nakaseomyces bracarensis</name>
    <dbReference type="NCBI Taxonomy" id="273131"/>
    <lineage>
        <taxon>Eukaryota</taxon>
        <taxon>Fungi</taxon>
        <taxon>Dikarya</taxon>
        <taxon>Ascomycota</taxon>
        <taxon>Saccharomycotina</taxon>
        <taxon>Saccharomycetes</taxon>
        <taxon>Saccharomycetales</taxon>
        <taxon>Saccharomycetaceae</taxon>
        <taxon>Nakaseomyces</taxon>
    </lineage>
</organism>
<dbReference type="Gene3D" id="3.40.50.10330">
    <property type="entry name" value="Probable inorganic polyphosphate/atp-NAD kinase, domain 1"/>
    <property type="match status" value="1"/>
</dbReference>
<sequence length="573" mass="63539">MKHDVAIRATLTDGGIKIKSQSKQHNHALSAEGLVQGIIHNPQSLPSILGNSLVATCCSPFGINDSELSLDPESSTFSMEEERAELATNTSTNFIPFGRVLAAQYRDMTTGSSLAEQDTELLLNNVDHRGYIDLTYACVKGNDVVPVTAFLQIDYVPMAHEHEDLVQLIMDKSYQNVKRHRSILVIINPHGGQKKAMSIFTERIAPILAASECFFELRETEYSGHAVEIAKSVDLDKFDTIACASGDGIPYEVINGLYRREDRVDAFNRIAVTQLPCGSGNAMSISCHWTDNPSFAALCLIKSVESRIDLMMCSQPSFVDESPRLSFLSQTYGVIAESDINTEFIRWMGPMRFDIGVAFNVLQGKSYPCDIYVKYAAKSKHDLHVHYIKSKNSHCLEFENCKDNDDSESTLSASVPPSCSVMEDDMKLKYPLKEGVPDDWVKIDTSVTDNLSIFYTGKMPYVASNTKFFPAALPADGTIDMIIMKSNLPITKMAPILLSIDSGGHVLNPEVIHSKILAYKLVPKIKDSIIAVDGERYPVEPLQVEVMPRLCKTLLRNGKYIDTEFDMLCASSK</sequence>
<dbReference type="PANTHER" id="PTHR12358">
    <property type="entry name" value="SPHINGOSINE KINASE"/>
    <property type="match status" value="1"/>
</dbReference>
<keyword evidence="4" id="KW-0067">ATP-binding</keyword>
<keyword evidence="7" id="KW-1185">Reference proteome</keyword>
<evidence type="ECO:0000256" key="1">
    <source>
        <dbReference type="ARBA" id="ARBA00022679"/>
    </source>
</evidence>
<dbReference type="PROSITE" id="PS50146">
    <property type="entry name" value="DAGK"/>
    <property type="match status" value="1"/>
</dbReference>
<keyword evidence="3 6" id="KW-0418">Kinase</keyword>
<evidence type="ECO:0000256" key="2">
    <source>
        <dbReference type="ARBA" id="ARBA00022741"/>
    </source>
</evidence>
<dbReference type="Pfam" id="PF00781">
    <property type="entry name" value="DAGK_cat"/>
    <property type="match status" value="1"/>
</dbReference>
<dbReference type="Gene3D" id="2.60.200.40">
    <property type="match status" value="1"/>
</dbReference>
<dbReference type="EMBL" id="JBEVYD010000005">
    <property type="protein sequence ID" value="KAL3233208.1"/>
    <property type="molecule type" value="Genomic_DNA"/>
</dbReference>
<evidence type="ECO:0000313" key="7">
    <source>
        <dbReference type="Proteomes" id="UP001623330"/>
    </source>
</evidence>
<dbReference type="InterPro" id="IPR045540">
    <property type="entry name" value="YegS/DAGK_C"/>
</dbReference>
<dbReference type="InterPro" id="IPR050187">
    <property type="entry name" value="Lipid_Phosphate_FormReg"/>
</dbReference>
<dbReference type="InterPro" id="IPR016064">
    <property type="entry name" value="NAD/diacylglycerol_kinase_sf"/>
</dbReference>
<dbReference type="InterPro" id="IPR001206">
    <property type="entry name" value="Diacylglycerol_kinase_cat_dom"/>
</dbReference>
<keyword evidence="1" id="KW-0808">Transferase</keyword>
<dbReference type="GO" id="GO:0016301">
    <property type="term" value="F:kinase activity"/>
    <property type="evidence" value="ECO:0007669"/>
    <property type="project" value="UniProtKB-KW"/>
</dbReference>
<dbReference type="SUPFAM" id="SSF111331">
    <property type="entry name" value="NAD kinase/diacylglycerol kinase-like"/>
    <property type="match status" value="1"/>
</dbReference>
<keyword evidence="2" id="KW-0547">Nucleotide-binding</keyword>
<evidence type="ECO:0000313" key="6">
    <source>
        <dbReference type="EMBL" id="KAL3233208.1"/>
    </source>
</evidence>
<dbReference type="Proteomes" id="UP001623330">
    <property type="component" value="Unassembled WGS sequence"/>
</dbReference>